<accession>A0A7J8WPU4</accession>
<protein>
    <recommendedName>
        <fullName evidence="3">CCHC-type domain-containing protein</fullName>
    </recommendedName>
</protein>
<sequence length="222" mass="24933">MENNSISTPLLLSMVEEKATKKVRFQNEQSVDGGQMMVVDSNGNPLRFDMNMLGHRSFKDMLIRLPGIHEFMYKRNIIKTIEELVGRVIKLDSNTYGRVQRLEYESRPNVCFSCGHYNHMRENCVMQVEQNGSMEVGGVIPSVVKGGVVYSADVGPWKMTGKQVEIEGSRFNVLNEFGNKDSVENQPTNPTKSTNLKGKGIAIYDNPLGVNEGVCFMMANKE</sequence>
<name>A0A7J8WPU4_GOSAI</name>
<dbReference type="AlphaFoldDB" id="A0A7J8WPU4"/>
<dbReference type="Proteomes" id="UP000593577">
    <property type="component" value="Unassembled WGS sequence"/>
</dbReference>
<proteinExistence type="predicted"/>
<evidence type="ECO:0000313" key="2">
    <source>
        <dbReference type="Proteomes" id="UP000593577"/>
    </source>
</evidence>
<keyword evidence="2" id="KW-1185">Reference proteome</keyword>
<comment type="caution">
    <text evidence="1">The sequence shown here is derived from an EMBL/GenBank/DDBJ whole genome shotgun (WGS) entry which is preliminary data.</text>
</comment>
<evidence type="ECO:0008006" key="3">
    <source>
        <dbReference type="Google" id="ProtNLM"/>
    </source>
</evidence>
<organism evidence="1 2">
    <name type="scientific">Gossypium aridum</name>
    <name type="common">American cotton</name>
    <name type="synonym">Erioxylum aridum</name>
    <dbReference type="NCBI Taxonomy" id="34290"/>
    <lineage>
        <taxon>Eukaryota</taxon>
        <taxon>Viridiplantae</taxon>
        <taxon>Streptophyta</taxon>
        <taxon>Embryophyta</taxon>
        <taxon>Tracheophyta</taxon>
        <taxon>Spermatophyta</taxon>
        <taxon>Magnoliopsida</taxon>
        <taxon>eudicotyledons</taxon>
        <taxon>Gunneridae</taxon>
        <taxon>Pentapetalae</taxon>
        <taxon>rosids</taxon>
        <taxon>malvids</taxon>
        <taxon>Malvales</taxon>
        <taxon>Malvaceae</taxon>
        <taxon>Malvoideae</taxon>
        <taxon>Gossypium</taxon>
    </lineage>
</organism>
<reference evidence="1 2" key="1">
    <citation type="journal article" date="2019" name="Genome Biol. Evol.">
        <title>Insights into the evolution of the New World diploid cottons (Gossypium, subgenus Houzingenia) based on genome sequencing.</title>
        <authorList>
            <person name="Grover C.E."/>
            <person name="Arick M.A. 2nd"/>
            <person name="Thrash A."/>
            <person name="Conover J.L."/>
            <person name="Sanders W.S."/>
            <person name="Peterson D.G."/>
            <person name="Frelichowski J.E."/>
            <person name="Scheffler J.A."/>
            <person name="Scheffler B.E."/>
            <person name="Wendel J.F."/>
        </authorList>
    </citation>
    <scope>NUCLEOTIDE SEQUENCE [LARGE SCALE GENOMIC DNA]</scope>
    <source>
        <strain evidence="1">185</strain>
        <tissue evidence="1">Leaf</tissue>
    </source>
</reference>
<gene>
    <name evidence="1" type="ORF">Goari_018360</name>
</gene>
<dbReference type="EMBL" id="JABFAA010000002">
    <property type="protein sequence ID" value="MBA0676922.1"/>
    <property type="molecule type" value="Genomic_DNA"/>
</dbReference>
<evidence type="ECO:0000313" key="1">
    <source>
        <dbReference type="EMBL" id="MBA0676922.1"/>
    </source>
</evidence>